<evidence type="ECO:0000313" key="3">
    <source>
        <dbReference type="Proteomes" id="UP001056708"/>
    </source>
</evidence>
<keyword evidence="1" id="KW-0732">Signal</keyword>
<gene>
    <name evidence="2" type="ORF">NEA10_07190</name>
</gene>
<accession>A0ABY5ATE2</accession>
<dbReference type="EMBL" id="CP098611">
    <property type="protein sequence ID" value="USR92494.1"/>
    <property type="molecule type" value="Genomic_DNA"/>
</dbReference>
<sequence length="204" mass="22777">MKRHWLTATIVPAVLGLCCLAGAPVRANPPSGPCSNENPVAPSEESRYVVFRRHSLRFQIPRNYQIVQENELQVERIIIRNPTDVAFLDCAMEHGPRGAGHQVSDIRVEIKPRPSHLEQIGDFLDSALYESGDFVQTSLAGQEAITWIQRFRANVITYNAALFHPDGEHLVHISAGDYGEEISPQDVEVLEMVIESLAFPRISP</sequence>
<evidence type="ECO:0000256" key="1">
    <source>
        <dbReference type="SAM" id="SignalP"/>
    </source>
</evidence>
<proteinExistence type="predicted"/>
<evidence type="ECO:0008006" key="4">
    <source>
        <dbReference type="Google" id="ProtNLM"/>
    </source>
</evidence>
<reference evidence="2" key="1">
    <citation type="submission" date="2022-06" db="EMBL/GenBank/DDBJ databases">
        <title>Genome sequence of Phormidium yuhuli AB48 isolated from an industrial photobioreactor environment.</title>
        <authorList>
            <person name="Qiu Y."/>
            <person name="Noonan A.J.C."/>
            <person name="Dofher K."/>
            <person name="Koch M."/>
            <person name="Kieft B."/>
            <person name="Lin X."/>
            <person name="Ziels R.M."/>
            <person name="Hallam S.J."/>
        </authorList>
    </citation>
    <scope>NUCLEOTIDE SEQUENCE</scope>
    <source>
        <strain evidence="2">AB48</strain>
    </source>
</reference>
<organism evidence="2 3">
    <name type="scientific">Phormidium yuhuli AB48</name>
    <dbReference type="NCBI Taxonomy" id="2940671"/>
    <lineage>
        <taxon>Bacteria</taxon>
        <taxon>Bacillati</taxon>
        <taxon>Cyanobacteriota</taxon>
        <taxon>Cyanophyceae</taxon>
        <taxon>Oscillatoriophycideae</taxon>
        <taxon>Oscillatoriales</taxon>
        <taxon>Oscillatoriaceae</taxon>
        <taxon>Phormidium</taxon>
        <taxon>Phormidium yuhuli</taxon>
    </lineage>
</organism>
<feature type="signal peptide" evidence="1">
    <location>
        <begin position="1"/>
        <end position="27"/>
    </location>
</feature>
<dbReference type="Proteomes" id="UP001056708">
    <property type="component" value="Chromosome"/>
</dbReference>
<protein>
    <recommendedName>
        <fullName evidence="4">DUF1795 domain-containing protein</fullName>
    </recommendedName>
</protein>
<keyword evidence="3" id="KW-1185">Reference proteome</keyword>
<evidence type="ECO:0000313" key="2">
    <source>
        <dbReference type="EMBL" id="USR92494.1"/>
    </source>
</evidence>
<dbReference type="RefSeq" id="WP_252664649.1">
    <property type="nucleotide sequence ID" value="NZ_CP098611.1"/>
</dbReference>
<name>A0ABY5ATE2_9CYAN</name>
<feature type="chain" id="PRO_5045425551" description="DUF1795 domain-containing protein" evidence="1">
    <location>
        <begin position="28"/>
        <end position="204"/>
    </location>
</feature>